<accession>A0ABP1Q1G8</accession>
<proteinExistence type="predicted"/>
<evidence type="ECO:0008006" key="4">
    <source>
        <dbReference type="Google" id="ProtNLM"/>
    </source>
</evidence>
<name>A0ABP1Q1G8_9HEXA</name>
<feature type="transmembrane region" description="Helical" evidence="1">
    <location>
        <begin position="326"/>
        <end position="350"/>
    </location>
</feature>
<dbReference type="EMBL" id="CAXLJM020000019">
    <property type="protein sequence ID" value="CAL8085849.1"/>
    <property type="molecule type" value="Genomic_DNA"/>
</dbReference>
<feature type="transmembrane region" description="Helical" evidence="1">
    <location>
        <begin position="230"/>
        <end position="248"/>
    </location>
</feature>
<evidence type="ECO:0000313" key="3">
    <source>
        <dbReference type="Proteomes" id="UP001642540"/>
    </source>
</evidence>
<keyword evidence="1" id="KW-1133">Transmembrane helix</keyword>
<comment type="caution">
    <text evidence="2">The sequence shown here is derived from an EMBL/GenBank/DDBJ whole genome shotgun (WGS) entry which is preliminary data.</text>
</comment>
<feature type="transmembrane region" description="Helical" evidence="1">
    <location>
        <begin position="157"/>
        <end position="186"/>
    </location>
</feature>
<reference evidence="2 3" key="1">
    <citation type="submission" date="2024-08" db="EMBL/GenBank/DDBJ databases">
        <authorList>
            <person name="Cucini C."/>
            <person name="Frati F."/>
        </authorList>
    </citation>
    <scope>NUCLEOTIDE SEQUENCE [LARGE SCALE GENOMIC DNA]</scope>
</reference>
<keyword evidence="3" id="KW-1185">Reference proteome</keyword>
<keyword evidence="1" id="KW-0472">Membrane</keyword>
<sequence length="426" mass="48662">MHTIAQKNSNIPLLQLLGDVTLAILDKYCNVLDKIWLKQPIRWNSSLHRIKARQSLTEVIPWMIIQFMHGLVTVYYILLITGYGGTPVEELKSWLKIFIAFVSILDVALLAVSYTLWSKRDLLGACINAVTQLPTRTYAIPSQFEVPPEDRLANKKAVILISHLVSSSLTLQLVLSPYAMAIVMILSDLDPIHYFFRLFSILEAYHLYKVVLAFTVTVTVCNRFFCTITYIFLLIMIASRVLLVQLTILQPPKTELTPTIGHRSFIGTFNIKLVVYRRLYLILKYCNEMGGVTHSLLMTMAFFTKVISGSVVVLRTSFLSNIIPSYIFPLFPMYFLFILGLFFASVPIAANMYENSLWFKYSWMKVGGYERKYVRKQLVSCVAIKAKLGVMGFVDRSYIMTYLDALLNNIVNVVMYVSETRLQVGI</sequence>
<feature type="transmembrane region" description="Helical" evidence="1">
    <location>
        <begin position="59"/>
        <end position="78"/>
    </location>
</feature>
<dbReference type="Proteomes" id="UP001642540">
    <property type="component" value="Unassembled WGS sequence"/>
</dbReference>
<evidence type="ECO:0000313" key="2">
    <source>
        <dbReference type="EMBL" id="CAL8085849.1"/>
    </source>
</evidence>
<protein>
    <recommendedName>
        <fullName evidence="4">Odorant receptor</fullName>
    </recommendedName>
</protein>
<evidence type="ECO:0000256" key="1">
    <source>
        <dbReference type="SAM" id="Phobius"/>
    </source>
</evidence>
<feature type="transmembrane region" description="Helical" evidence="1">
    <location>
        <begin position="98"/>
        <end position="117"/>
    </location>
</feature>
<feature type="transmembrane region" description="Helical" evidence="1">
    <location>
        <begin position="292"/>
        <end position="314"/>
    </location>
</feature>
<feature type="transmembrane region" description="Helical" evidence="1">
    <location>
        <begin position="206"/>
        <end position="225"/>
    </location>
</feature>
<organism evidence="2 3">
    <name type="scientific">Orchesella dallaii</name>
    <dbReference type="NCBI Taxonomy" id="48710"/>
    <lineage>
        <taxon>Eukaryota</taxon>
        <taxon>Metazoa</taxon>
        <taxon>Ecdysozoa</taxon>
        <taxon>Arthropoda</taxon>
        <taxon>Hexapoda</taxon>
        <taxon>Collembola</taxon>
        <taxon>Entomobryomorpha</taxon>
        <taxon>Entomobryoidea</taxon>
        <taxon>Orchesellidae</taxon>
        <taxon>Orchesellinae</taxon>
        <taxon>Orchesella</taxon>
    </lineage>
</organism>
<gene>
    <name evidence="2" type="ORF">ODALV1_LOCUS6250</name>
</gene>
<keyword evidence="1" id="KW-0812">Transmembrane</keyword>